<dbReference type="Pfam" id="PF14413">
    <property type="entry name" value="Thg1C"/>
    <property type="match status" value="1"/>
</dbReference>
<feature type="binding site" evidence="16">
    <location>
        <position position="76"/>
    </location>
    <ligand>
        <name>Mg(2+)</name>
        <dbReference type="ChEBI" id="CHEBI:18420"/>
        <label>2</label>
        <note>catalytic</note>
    </ligand>
</feature>
<dbReference type="Gene3D" id="3.30.70.3000">
    <property type="match status" value="1"/>
</dbReference>
<comment type="function">
    <text evidence="1 14">Adds a GMP to the 5'-end of tRNA(His) after transcription and RNase P cleavage.</text>
</comment>
<dbReference type="EC" id="2.7.7.79" evidence="3 14"/>
<evidence type="ECO:0000256" key="12">
    <source>
        <dbReference type="ARBA" id="ARBA00032480"/>
    </source>
</evidence>
<keyword evidence="6 14" id="KW-0819">tRNA processing</keyword>
<evidence type="ECO:0000256" key="8">
    <source>
        <dbReference type="ARBA" id="ARBA00022723"/>
    </source>
</evidence>
<dbReference type="GO" id="GO:0006400">
    <property type="term" value="P:tRNA modification"/>
    <property type="evidence" value="ECO:0007669"/>
    <property type="project" value="UniProtKB-UniRule"/>
</dbReference>
<evidence type="ECO:0000256" key="16">
    <source>
        <dbReference type="PIRSR" id="PIRSR028980-2"/>
    </source>
</evidence>
<keyword evidence="9 14" id="KW-0547">Nucleotide-binding</keyword>
<evidence type="ECO:0000256" key="6">
    <source>
        <dbReference type="ARBA" id="ARBA00022694"/>
    </source>
</evidence>
<evidence type="ECO:0000256" key="5">
    <source>
        <dbReference type="ARBA" id="ARBA00022679"/>
    </source>
</evidence>
<keyword evidence="5 14" id="KW-0808">Transferase</keyword>
<feature type="binding site" evidence="16">
    <location>
        <position position="29"/>
    </location>
    <ligand>
        <name>Mg(2+)</name>
        <dbReference type="ChEBI" id="CHEBI:18420"/>
        <label>1</label>
        <note>catalytic</note>
    </ligand>
</feature>
<evidence type="ECO:0000256" key="9">
    <source>
        <dbReference type="ARBA" id="ARBA00022741"/>
    </source>
</evidence>
<dbReference type="GO" id="GO:0005525">
    <property type="term" value="F:GTP binding"/>
    <property type="evidence" value="ECO:0007669"/>
    <property type="project" value="UniProtKB-UniRule"/>
</dbReference>
<evidence type="ECO:0000256" key="4">
    <source>
        <dbReference type="ARBA" id="ARBA00015443"/>
    </source>
</evidence>
<proteinExistence type="inferred from homology"/>
<feature type="domain" description="Thg1 C-terminal" evidence="18">
    <location>
        <begin position="139"/>
        <end position="266"/>
    </location>
</feature>
<evidence type="ECO:0000256" key="13">
    <source>
        <dbReference type="ARBA" id="ARBA00047281"/>
    </source>
</evidence>
<dbReference type="InterPro" id="IPR007537">
    <property type="entry name" value="tRNAHis_GuaTrfase_Thg1"/>
</dbReference>
<comment type="caution">
    <text evidence="19">The sequence shown here is derived from an EMBL/GenBank/DDBJ whole genome shotgun (WGS) entry which is preliminary data.</text>
</comment>
<dbReference type="Pfam" id="PF04446">
    <property type="entry name" value="Thg1"/>
    <property type="match status" value="1"/>
</dbReference>
<dbReference type="PANTHER" id="PTHR12729:SF6">
    <property type="entry name" value="TRNA(HIS) GUANYLYLTRANSFERASE-RELATED"/>
    <property type="match status" value="1"/>
</dbReference>
<name>A0AAN7AXE8_9PEZI</name>
<comment type="catalytic activity">
    <reaction evidence="13 14">
        <text>a 5'-end ribonucleotide-tRNA(His) + GTP + ATP + H2O = a 5'-end phospho-guanosine-ribonucleotide-tRNA(His) + AMP + 2 diphosphate + H(+)</text>
        <dbReference type="Rhea" id="RHEA:54564"/>
        <dbReference type="Rhea" id="RHEA-COMP:14193"/>
        <dbReference type="Rhea" id="RHEA-COMP:14917"/>
        <dbReference type="ChEBI" id="CHEBI:15377"/>
        <dbReference type="ChEBI" id="CHEBI:15378"/>
        <dbReference type="ChEBI" id="CHEBI:30616"/>
        <dbReference type="ChEBI" id="CHEBI:33019"/>
        <dbReference type="ChEBI" id="CHEBI:37565"/>
        <dbReference type="ChEBI" id="CHEBI:138282"/>
        <dbReference type="ChEBI" id="CHEBI:141847"/>
        <dbReference type="ChEBI" id="CHEBI:456215"/>
        <dbReference type="EC" id="2.7.7.79"/>
    </reaction>
</comment>
<comment type="similarity">
    <text evidence="2 14">Belongs to the tRNA(His) guanylyltransferase family.</text>
</comment>
<keyword evidence="11 14" id="KW-0342">GTP-binding</keyword>
<reference evidence="19" key="1">
    <citation type="journal article" date="2023" name="Mol. Phylogenet. Evol.">
        <title>Genome-scale phylogeny and comparative genomics of the fungal order Sordariales.</title>
        <authorList>
            <person name="Hensen N."/>
            <person name="Bonometti L."/>
            <person name="Westerberg I."/>
            <person name="Brannstrom I.O."/>
            <person name="Guillou S."/>
            <person name="Cros-Aarteil S."/>
            <person name="Calhoun S."/>
            <person name="Haridas S."/>
            <person name="Kuo A."/>
            <person name="Mondo S."/>
            <person name="Pangilinan J."/>
            <person name="Riley R."/>
            <person name="LaButti K."/>
            <person name="Andreopoulos B."/>
            <person name="Lipzen A."/>
            <person name="Chen C."/>
            <person name="Yan M."/>
            <person name="Daum C."/>
            <person name="Ng V."/>
            <person name="Clum A."/>
            <person name="Steindorff A."/>
            <person name="Ohm R.A."/>
            <person name="Martin F."/>
            <person name="Silar P."/>
            <person name="Natvig D.O."/>
            <person name="Lalanne C."/>
            <person name="Gautier V."/>
            <person name="Ament-Velasquez S.L."/>
            <person name="Kruys A."/>
            <person name="Hutchinson M.I."/>
            <person name="Powell A.J."/>
            <person name="Barry K."/>
            <person name="Miller A.N."/>
            <person name="Grigoriev I.V."/>
            <person name="Debuchy R."/>
            <person name="Gladieux P."/>
            <person name="Hiltunen Thoren M."/>
            <person name="Johannesson H."/>
        </authorList>
    </citation>
    <scope>NUCLEOTIDE SEQUENCE</scope>
    <source>
        <strain evidence="19">CBS 315.58</strain>
    </source>
</reference>
<reference evidence="19" key="2">
    <citation type="submission" date="2023-05" db="EMBL/GenBank/DDBJ databases">
        <authorList>
            <consortium name="Lawrence Berkeley National Laboratory"/>
            <person name="Steindorff A."/>
            <person name="Hensen N."/>
            <person name="Bonometti L."/>
            <person name="Westerberg I."/>
            <person name="Brannstrom I.O."/>
            <person name="Guillou S."/>
            <person name="Cros-Aarteil S."/>
            <person name="Calhoun S."/>
            <person name="Haridas S."/>
            <person name="Kuo A."/>
            <person name="Mondo S."/>
            <person name="Pangilinan J."/>
            <person name="Riley R."/>
            <person name="Labutti K."/>
            <person name="Andreopoulos B."/>
            <person name="Lipzen A."/>
            <person name="Chen C."/>
            <person name="Yanf M."/>
            <person name="Daum C."/>
            <person name="Ng V."/>
            <person name="Clum A."/>
            <person name="Ohm R."/>
            <person name="Martin F."/>
            <person name="Silar P."/>
            <person name="Natvig D."/>
            <person name="Lalanne C."/>
            <person name="Gautier V."/>
            <person name="Ament-Velasquez S.L."/>
            <person name="Kruys A."/>
            <person name="Hutchinson M.I."/>
            <person name="Powell A.J."/>
            <person name="Barry K."/>
            <person name="Miller A.N."/>
            <person name="Grigoriev I.V."/>
            <person name="Debuchy R."/>
            <person name="Gladieux P."/>
            <person name="Thoren M.H."/>
            <person name="Johannesson H."/>
        </authorList>
    </citation>
    <scope>NUCLEOTIDE SEQUENCE</scope>
    <source>
        <strain evidence="19">CBS 315.58</strain>
    </source>
</reference>
<evidence type="ECO:0000256" key="2">
    <source>
        <dbReference type="ARBA" id="ARBA00010113"/>
    </source>
</evidence>
<evidence type="ECO:0000256" key="11">
    <source>
        <dbReference type="ARBA" id="ARBA00023134"/>
    </source>
</evidence>
<dbReference type="GO" id="GO:0000287">
    <property type="term" value="F:magnesium ion binding"/>
    <property type="evidence" value="ECO:0007669"/>
    <property type="project" value="UniProtKB-UniRule"/>
</dbReference>
<feature type="domain" description="tRNAHis guanylyltransferase catalytic" evidence="17">
    <location>
        <begin position="6"/>
        <end position="136"/>
    </location>
</feature>
<evidence type="ECO:0000256" key="7">
    <source>
        <dbReference type="ARBA" id="ARBA00022695"/>
    </source>
</evidence>
<comment type="cofactor">
    <cofactor evidence="16">
        <name>Mg(2+)</name>
        <dbReference type="ChEBI" id="CHEBI:18420"/>
    </cofactor>
    <text evidence="16">Binds 2 magnesium ions per subunit.</text>
</comment>
<feature type="binding site" evidence="15">
    <location>
        <begin position="75"/>
        <end position="76"/>
    </location>
    <ligand>
        <name>GTP</name>
        <dbReference type="ChEBI" id="CHEBI:37565"/>
    </ligand>
</feature>
<evidence type="ECO:0000256" key="14">
    <source>
        <dbReference type="PIRNR" id="PIRNR028980"/>
    </source>
</evidence>
<dbReference type="InterPro" id="IPR025845">
    <property type="entry name" value="Thg1_C_dom"/>
</dbReference>
<dbReference type="PIRSF" id="PIRSF028980">
    <property type="entry name" value="tRNAHis_guanylyltransferase"/>
    <property type="match status" value="1"/>
</dbReference>
<dbReference type="Proteomes" id="UP001303160">
    <property type="component" value="Unassembled WGS sequence"/>
</dbReference>
<keyword evidence="8 14" id="KW-0479">Metal-binding</keyword>
<evidence type="ECO:0000313" key="19">
    <source>
        <dbReference type="EMBL" id="KAK4202479.1"/>
    </source>
</evidence>
<keyword evidence="10 14" id="KW-0460">Magnesium</keyword>
<sequence>MANSKFEYVRNFEQPDNLLPNTWIVVRIDGRGFTKFANKYAFEKPNDRRALDLMNAAAKAVMSELPEITIAYGISDEYSFVFHKSCVLFERRSSKLVTTIVSTFTSYYIYLWPTYFPETPLSPPLPSFDGRAVCYPSVQNLRDYMSWRQVDCHINNLYNTTFWALIQQGGMGNLDAEELLKGTYAADKNEILFSKFGINYNNEPEIYKKGSVVFRAYELVEPGTHNAAAEADGLAEPVQQSKNQTEIDKKRRAKARIVIEHLDIIKDEFWDRRPWLLSNKPGKIPKET</sequence>
<organism evidence="19 20">
    <name type="scientific">Triangularia verruculosa</name>
    <dbReference type="NCBI Taxonomy" id="2587418"/>
    <lineage>
        <taxon>Eukaryota</taxon>
        <taxon>Fungi</taxon>
        <taxon>Dikarya</taxon>
        <taxon>Ascomycota</taxon>
        <taxon>Pezizomycotina</taxon>
        <taxon>Sordariomycetes</taxon>
        <taxon>Sordariomycetidae</taxon>
        <taxon>Sordariales</taxon>
        <taxon>Podosporaceae</taxon>
        <taxon>Triangularia</taxon>
    </lineage>
</organism>
<evidence type="ECO:0000256" key="15">
    <source>
        <dbReference type="PIRSR" id="PIRSR028980-1"/>
    </source>
</evidence>
<evidence type="ECO:0000256" key="10">
    <source>
        <dbReference type="ARBA" id="ARBA00022842"/>
    </source>
</evidence>
<dbReference type="GO" id="GO:0008193">
    <property type="term" value="F:tRNA guanylyltransferase activity"/>
    <property type="evidence" value="ECO:0007669"/>
    <property type="project" value="UniProtKB-UniRule"/>
</dbReference>
<accession>A0AAN7AXE8</accession>
<evidence type="ECO:0000259" key="18">
    <source>
        <dbReference type="Pfam" id="PF14413"/>
    </source>
</evidence>
<keyword evidence="7 14" id="KW-0548">Nucleotidyltransferase</keyword>
<dbReference type="InterPro" id="IPR024956">
    <property type="entry name" value="tRNAHis_GuaTrfase_cat"/>
</dbReference>
<evidence type="ECO:0000259" key="17">
    <source>
        <dbReference type="Pfam" id="PF04446"/>
    </source>
</evidence>
<evidence type="ECO:0000256" key="1">
    <source>
        <dbReference type="ARBA" id="ARBA00002939"/>
    </source>
</evidence>
<dbReference type="FunFam" id="3.30.70.3000:FF:000001">
    <property type="entry name" value="tRNA(His) guanylyltransferase"/>
    <property type="match status" value="1"/>
</dbReference>
<dbReference type="InterPro" id="IPR038469">
    <property type="entry name" value="tRNAHis_GuaTrfase_Thg1_sf"/>
</dbReference>
<dbReference type="AlphaFoldDB" id="A0AAN7AXE8"/>
<evidence type="ECO:0000313" key="20">
    <source>
        <dbReference type="Proteomes" id="UP001303160"/>
    </source>
</evidence>
<protein>
    <recommendedName>
        <fullName evidence="4 14">tRNA(His) guanylyltransferase</fullName>
        <ecNumber evidence="3 14">2.7.7.79</ecNumber>
    </recommendedName>
    <alternativeName>
        <fullName evidence="12 14">tRNA-histidine guanylyltransferase</fullName>
    </alternativeName>
</protein>
<dbReference type="PANTHER" id="PTHR12729">
    <property type="entry name" value="TRNA(HIS) GUANYLYLTRANSFERASE-RELATED"/>
    <property type="match status" value="1"/>
</dbReference>
<feature type="binding site" evidence="16">
    <location>
        <position position="29"/>
    </location>
    <ligand>
        <name>Mg(2+)</name>
        <dbReference type="ChEBI" id="CHEBI:18420"/>
        <label>2</label>
        <note>catalytic</note>
    </ligand>
</feature>
<gene>
    <name evidence="19" type="ORF">QBC40DRAFT_276419</name>
</gene>
<evidence type="ECO:0000256" key="3">
    <source>
        <dbReference type="ARBA" id="ARBA00012511"/>
    </source>
</evidence>
<feature type="binding site" evidence="16">
    <location>
        <position position="76"/>
    </location>
    <ligand>
        <name>Mg(2+)</name>
        <dbReference type="ChEBI" id="CHEBI:18420"/>
        <label>1</label>
        <note>catalytic</note>
    </ligand>
</feature>
<feature type="binding site" evidence="16">
    <location>
        <position position="30"/>
    </location>
    <ligand>
        <name>Mg(2+)</name>
        <dbReference type="ChEBI" id="CHEBI:18420"/>
        <label>1</label>
        <note>catalytic</note>
    </ligand>
</feature>
<dbReference type="EMBL" id="MU863897">
    <property type="protein sequence ID" value="KAK4202479.1"/>
    <property type="molecule type" value="Genomic_DNA"/>
</dbReference>
<keyword evidence="20" id="KW-1185">Reference proteome</keyword>